<protein>
    <submittedName>
        <fullName evidence="1">DUF748 domain-containing protein</fullName>
    </submittedName>
</protein>
<comment type="caution">
    <text evidence="1">The sequence shown here is derived from an EMBL/GenBank/DDBJ whole genome shotgun (WGS) entry which is preliminary data.</text>
</comment>
<keyword evidence="2" id="KW-1185">Reference proteome</keyword>
<proteinExistence type="predicted"/>
<reference evidence="1 2" key="1">
    <citation type="journal article" date="2018" name="Int. J. Syst. Evol. Microbiol.">
        <title>Parvibium lacunae gen. nov., sp. nov., a new member of the family Alcaligenaceae isolated from a freshwater pond.</title>
        <authorList>
            <person name="Chen W.M."/>
            <person name="Xie P.B."/>
            <person name="Hsu M.Y."/>
            <person name="Sheu S.Y."/>
        </authorList>
    </citation>
    <scope>NUCLEOTIDE SEQUENCE [LARGE SCALE GENOMIC DNA]</scope>
    <source>
        <strain evidence="1 2">KMB9</strain>
    </source>
</reference>
<dbReference type="AlphaFoldDB" id="A0A368L1F6"/>
<dbReference type="Proteomes" id="UP000252357">
    <property type="component" value="Unassembled WGS sequence"/>
</dbReference>
<evidence type="ECO:0000313" key="2">
    <source>
        <dbReference type="Proteomes" id="UP000252357"/>
    </source>
</evidence>
<name>A0A368L1F6_9BURK</name>
<sequence length="1148" mass="123853">MKLMLRFPRCFKQLLRRAGWVALCLVLGGAGALAAAKWWLPDLIRQQIIELGEKKLGRPLDVGAVDLDLLRLQLKLHELKVLPPASRAHPSAATPAPTLAIQAIALQLDIGTLWRLTPIIRQIQIQAPEVNLSRDAAGRLSISDILEHLRAQPASPTPAFSVSNLEIYGGKIDYTDALTQKRQIISDLVIAVPLLANQPRYAPVWVTPKMQGQLNGNPFELNGKLLPFSTAPQATLTLEVKQLALGPLLQSLPLALPYQLQQGELNGTLTVHFQAAQSGKTSRPAAPATPNPTGQLQLQGELRFSDLTIQQRQGTQWRAFTQVEELALTIDTLDVWQQRAALKIDAHSQNLAATVNPVLAAFGVTPNGALPLIQRGRASIRGAVDISWATAPIVKLRDGSVEISQLLLAAPTPVRQAGERPRPMLQLARLTLQEMTADTQAKQVAIGAISQTGAQFDLQRAQNGQWNWSIAKPEVTASAPPRLPAKDAVMPPSEPWRIRIGAIELAQNQVRLTDWRAAAAEVAGRSANPSSLLLNALQLQTGPIILGGPNPTPTAITLSTGLGQLMATGQAPDTATPGKLSLQGSLNLTNPTNGQFEAQLELKQFPLVPLRAYLSDWLDCILAQGQLSSQGNVGVVWANRALSQVSYTGQLSLTQLRALDSREATDLLKWEALTLSQLALNVPLANPAAPVQLAAGQLQLSDFYGRIGLTSTGQLTLRSLLKNRQAEPQGPVSTTAAATAPTTIPAANAPAQIRLGGIQLTRGAIQFSDQFIQPNYRANLTQLNGRISALASDNPQPALVDIRGMVDDHAPLVISGTIQPLGPQLWTDIQAQAQGIELPNLTPYATKYIGYPIEKGKLSATLQYKIQGGRLEASNRLVLEQLTFGERVESPTATKLPVLLAVALLKNRRGEIDINLPIQGSLNDPEFRVGALVWQVLGNLIVKAVTAPFALIGSLFGGGEELAYIDFEPGQSGLTPAALKKLTSLAQALQDRPGLNLDISSEARPEDLPALRQALLQQQLKALKIRQLATQGQTIDPEQVTVTAEERLALMERLYQETIAAKAKPGLKMPLNWFKKVPAAELETQLLQQINIDKSGLQALAQRRSAMIRGWLATQGVPLSRLFILAPKVTDSTVASEVAPPRATFQLR</sequence>
<dbReference type="InterPro" id="IPR008023">
    <property type="entry name" value="DUF748"/>
</dbReference>
<evidence type="ECO:0000313" key="1">
    <source>
        <dbReference type="EMBL" id="RCS57389.1"/>
    </source>
</evidence>
<dbReference type="InterPro" id="IPR052894">
    <property type="entry name" value="AsmA-related"/>
</dbReference>
<dbReference type="PANTHER" id="PTHR30441:SF8">
    <property type="entry name" value="DUF748 DOMAIN-CONTAINING PROTEIN"/>
    <property type="match status" value="1"/>
</dbReference>
<dbReference type="PANTHER" id="PTHR30441">
    <property type="entry name" value="DUF748 DOMAIN-CONTAINING PROTEIN"/>
    <property type="match status" value="1"/>
</dbReference>
<dbReference type="GO" id="GO:0090313">
    <property type="term" value="P:regulation of protein targeting to membrane"/>
    <property type="evidence" value="ECO:0007669"/>
    <property type="project" value="TreeGrafter"/>
</dbReference>
<dbReference type="GO" id="GO:0005886">
    <property type="term" value="C:plasma membrane"/>
    <property type="evidence" value="ECO:0007669"/>
    <property type="project" value="TreeGrafter"/>
</dbReference>
<organism evidence="1 2">
    <name type="scientific">Parvibium lacunae</name>
    <dbReference type="NCBI Taxonomy" id="1888893"/>
    <lineage>
        <taxon>Bacteria</taxon>
        <taxon>Pseudomonadati</taxon>
        <taxon>Pseudomonadota</taxon>
        <taxon>Betaproteobacteria</taxon>
        <taxon>Burkholderiales</taxon>
        <taxon>Alcaligenaceae</taxon>
        <taxon>Parvibium</taxon>
    </lineage>
</organism>
<gene>
    <name evidence="1" type="ORF">DU000_07955</name>
</gene>
<accession>A0A368L1F6</accession>
<dbReference type="Pfam" id="PF05359">
    <property type="entry name" value="DUF748"/>
    <property type="match status" value="1"/>
</dbReference>
<dbReference type="EMBL" id="QPGB01000003">
    <property type="protein sequence ID" value="RCS57389.1"/>
    <property type="molecule type" value="Genomic_DNA"/>
</dbReference>